<name>A0A6C0D066_9ZZZZ</name>
<dbReference type="Pfam" id="PF13692">
    <property type="entry name" value="Glyco_trans_1_4"/>
    <property type="match status" value="1"/>
</dbReference>
<evidence type="ECO:0008006" key="2">
    <source>
        <dbReference type="Google" id="ProtNLM"/>
    </source>
</evidence>
<dbReference type="EMBL" id="MN739515">
    <property type="protein sequence ID" value="QHT09812.1"/>
    <property type="molecule type" value="Genomic_DNA"/>
</dbReference>
<reference evidence="1" key="1">
    <citation type="journal article" date="2020" name="Nature">
        <title>Giant virus diversity and host interactions through global metagenomics.</title>
        <authorList>
            <person name="Schulz F."/>
            <person name="Roux S."/>
            <person name="Paez-Espino D."/>
            <person name="Jungbluth S."/>
            <person name="Walsh D.A."/>
            <person name="Denef V.J."/>
            <person name="McMahon K.D."/>
            <person name="Konstantinidis K.T."/>
            <person name="Eloe-Fadrosh E.A."/>
            <person name="Kyrpides N.C."/>
            <person name="Woyke T."/>
        </authorList>
    </citation>
    <scope>NUCLEOTIDE SEQUENCE</scope>
    <source>
        <strain evidence="1">GVMAG-M-3300023174-102</strain>
    </source>
</reference>
<dbReference type="Gene3D" id="3.40.50.2000">
    <property type="entry name" value="Glycogen Phosphorylase B"/>
    <property type="match status" value="1"/>
</dbReference>
<proteinExistence type="predicted"/>
<organism evidence="1">
    <name type="scientific">viral metagenome</name>
    <dbReference type="NCBI Taxonomy" id="1070528"/>
    <lineage>
        <taxon>unclassified sequences</taxon>
        <taxon>metagenomes</taxon>
        <taxon>organismal metagenomes</taxon>
    </lineage>
</organism>
<sequence>MDTKIRLHLLAVPHTITRSEYSHCAFTGKVQRFSPMMRSVGFEVYHYGIESSDSGADKNFNILSINEWKRLRIESYKSLNPDVSFNEIKKKLNDHTQFIGNLANIGTPLYKVFNERLRPILAQNYRSRTTDIVCLTFGPAHEEAISGKDYITIETGIGYNNAYKELRIYESYAIMHWYLGKEGKQTINYWFICANYYNIIEWPLNLNPIPNRIGYFGRIHEVKGLYVILEIAKLFPQVEFIICGQGDPTPFTSVPNIKYKQPIHSSDRAEYLGNLTALLAPSSFLEPFCGVSAEAQLCGTPVIATDTGAFVENIEQFKTGARCHTLSDFCYAVKMALEGKFDRQYIHDRAVSIFDMYVLAKRYKYIFDSVIDIYNGTNGWYSPNVHMNELEDIMAK</sequence>
<protein>
    <recommendedName>
        <fullName evidence="2">Glycosyl transferase family 1 domain-containing protein</fullName>
    </recommendedName>
</protein>
<evidence type="ECO:0000313" key="1">
    <source>
        <dbReference type="EMBL" id="QHT09812.1"/>
    </source>
</evidence>
<accession>A0A6C0D066</accession>
<dbReference type="SUPFAM" id="SSF53756">
    <property type="entry name" value="UDP-Glycosyltransferase/glycogen phosphorylase"/>
    <property type="match status" value="1"/>
</dbReference>
<dbReference type="AlphaFoldDB" id="A0A6C0D066"/>